<feature type="non-terminal residue" evidence="3">
    <location>
        <position position="286"/>
    </location>
</feature>
<name>A0A832ZVL8_CALS0</name>
<evidence type="ECO:0000259" key="2">
    <source>
        <dbReference type="Pfam" id="PF01370"/>
    </source>
</evidence>
<organism evidence="3 4">
    <name type="scientific">Caldiarchaeum subterraneum</name>
    <dbReference type="NCBI Taxonomy" id="311458"/>
    <lineage>
        <taxon>Archaea</taxon>
        <taxon>Nitrososphaerota</taxon>
        <taxon>Candidatus Caldarchaeales</taxon>
        <taxon>Candidatus Caldarchaeaceae</taxon>
        <taxon>Candidatus Caldarchaeum</taxon>
    </lineage>
</organism>
<dbReference type="AlphaFoldDB" id="A0A832ZVL8"/>
<dbReference type="Gene3D" id="3.90.25.10">
    <property type="entry name" value="UDP-galactose 4-epimerase, domain 1"/>
    <property type="match status" value="1"/>
</dbReference>
<sequence>MKVLVTGGAGFIGSHLVDKLMEEGYEVRVLDNLSEGKIENISKWIGNRSFLFIKGDLRNPETVTRALEGCEIVYHLAANSDIRKAEQDTRIDFENNIVATYNLLEGMRRNKCSKLIFTSSSTIYGEAEKIPTPETYGPLLPISLYGASKLACEALISAYCNSFNMKSIILRLANVVGSRMGHGVILDFINKLEKNSRRLEVLGDGTQAKSYLHVDDCIDAIVKAGRAVNSMGEAVRVYNVGSEDQVGVLDIARIVIEHLGLNGVEVVVTGGVEDGRGWVGDIKNMM</sequence>
<feature type="domain" description="NAD-dependent epimerase/dehydratase" evidence="2">
    <location>
        <begin position="3"/>
        <end position="241"/>
    </location>
</feature>
<evidence type="ECO:0000313" key="4">
    <source>
        <dbReference type="Proteomes" id="UP000608579"/>
    </source>
</evidence>
<dbReference type="Proteomes" id="UP000608579">
    <property type="component" value="Unassembled WGS sequence"/>
</dbReference>
<dbReference type="InterPro" id="IPR036291">
    <property type="entry name" value="NAD(P)-bd_dom_sf"/>
</dbReference>
<protein>
    <submittedName>
        <fullName evidence="3">SDR family NAD(P)-dependent oxidoreductase</fullName>
    </submittedName>
</protein>
<evidence type="ECO:0000256" key="1">
    <source>
        <dbReference type="ARBA" id="ARBA00007637"/>
    </source>
</evidence>
<dbReference type="PANTHER" id="PTHR43725:SF53">
    <property type="entry name" value="UDP-ARABINOSE 4-EPIMERASE 1"/>
    <property type="match status" value="1"/>
</dbReference>
<proteinExistence type="inferred from homology"/>
<gene>
    <name evidence="3" type="ORF">EYH45_03860</name>
</gene>
<comment type="caution">
    <text evidence="3">The sequence shown here is derived from an EMBL/GenBank/DDBJ whole genome shotgun (WGS) entry which is preliminary data.</text>
</comment>
<accession>A0A832ZVL8</accession>
<dbReference type="SUPFAM" id="SSF51735">
    <property type="entry name" value="NAD(P)-binding Rossmann-fold domains"/>
    <property type="match status" value="1"/>
</dbReference>
<reference evidence="3" key="1">
    <citation type="journal article" date="2020" name="ISME J.">
        <title>Gammaproteobacteria mediating utilization of methyl-, sulfur- and petroleum organic compounds in deep ocean hydrothermal plumes.</title>
        <authorList>
            <person name="Zhou Z."/>
            <person name="Liu Y."/>
            <person name="Pan J."/>
            <person name="Cron B.R."/>
            <person name="Toner B.M."/>
            <person name="Anantharaman K."/>
            <person name="Breier J.A."/>
            <person name="Dick G.J."/>
            <person name="Li M."/>
        </authorList>
    </citation>
    <scope>NUCLEOTIDE SEQUENCE</scope>
    <source>
        <strain evidence="3">SZUA-1515</strain>
    </source>
</reference>
<dbReference type="PANTHER" id="PTHR43725">
    <property type="entry name" value="UDP-GLUCOSE 4-EPIMERASE"/>
    <property type="match status" value="1"/>
</dbReference>
<dbReference type="InterPro" id="IPR001509">
    <property type="entry name" value="Epimerase_deHydtase"/>
</dbReference>
<dbReference type="EMBL" id="DQVM01000074">
    <property type="protein sequence ID" value="HIQ29682.1"/>
    <property type="molecule type" value="Genomic_DNA"/>
</dbReference>
<comment type="similarity">
    <text evidence="1">Belongs to the NAD(P)-dependent epimerase/dehydratase family.</text>
</comment>
<dbReference type="Gene3D" id="3.40.50.720">
    <property type="entry name" value="NAD(P)-binding Rossmann-like Domain"/>
    <property type="match status" value="1"/>
</dbReference>
<dbReference type="Pfam" id="PF01370">
    <property type="entry name" value="Epimerase"/>
    <property type="match status" value="1"/>
</dbReference>
<evidence type="ECO:0000313" key="3">
    <source>
        <dbReference type="EMBL" id="HIQ29682.1"/>
    </source>
</evidence>